<evidence type="ECO:0000313" key="2">
    <source>
        <dbReference type="Proteomes" id="UP000698963"/>
    </source>
</evidence>
<evidence type="ECO:0000313" key="1">
    <source>
        <dbReference type="EMBL" id="HJD96398.1"/>
    </source>
</evidence>
<accession>A0A921AUJ4</accession>
<reference evidence="1" key="2">
    <citation type="submission" date="2021-09" db="EMBL/GenBank/DDBJ databases">
        <authorList>
            <person name="Gilroy R."/>
        </authorList>
    </citation>
    <scope>NUCLEOTIDE SEQUENCE</scope>
    <source>
        <strain evidence="1">ChiGjej2B2-19336</strain>
    </source>
</reference>
<dbReference type="Pfam" id="PF02620">
    <property type="entry name" value="YceD"/>
    <property type="match status" value="1"/>
</dbReference>
<dbReference type="PANTHER" id="PTHR34374:SF1">
    <property type="entry name" value="LARGE RIBOSOMAL RNA SUBUNIT ACCUMULATION PROTEIN YCED HOMOLOG 1, CHLOROPLASTIC"/>
    <property type="match status" value="1"/>
</dbReference>
<reference evidence="1" key="1">
    <citation type="journal article" date="2021" name="PeerJ">
        <title>Extensive microbial diversity within the chicken gut microbiome revealed by metagenomics and culture.</title>
        <authorList>
            <person name="Gilroy R."/>
            <person name="Ravi A."/>
            <person name="Getino M."/>
            <person name="Pursley I."/>
            <person name="Horton D.L."/>
            <person name="Alikhan N.F."/>
            <person name="Baker D."/>
            <person name="Gharbi K."/>
            <person name="Hall N."/>
            <person name="Watson M."/>
            <person name="Adriaenssens E.M."/>
            <person name="Foster-Nyarko E."/>
            <person name="Jarju S."/>
            <person name="Secka A."/>
            <person name="Antonio M."/>
            <person name="Oren A."/>
            <person name="Chaudhuri R.R."/>
            <person name="La Ragione R."/>
            <person name="Hildebrand F."/>
            <person name="Pallen M.J."/>
        </authorList>
    </citation>
    <scope>NUCLEOTIDE SEQUENCE</scope>
    <source>
        <strain evidence="1">ChiGjej2B2-19336</strain>
    </source>
</reference>
<organism evidence="1 2">
    <name type="scientific">Mailhella massiliensis</name>
    <dbReference type="NCBI Taxonomy" id="1903261"/>
    <lineage>
        <taxon>Bacteria</taxon>
        <taxon>Pseudomonadati</taxon>
        <taxon>Thermodesulfobacteriota</taxon>
        <taxon>Desulfovibrionia</taxon>
        <taxon>Desulfovibrionales</taxon>
        <taxon>Desulfovibrionaceae</taxon>
        <taxon>Mailhella</taxon>
    </lineage>
</organism>
<dbReference type="RefSeq" id="WP_304120687.1">
    <property type="nucleotide sequence ID" value="NZ_DYZA01000034.1"/>
</dbReference>
<protein>
    <submittedName>
        <fullName evidence="1">DUF177 domain-containing protein</fullName>
    </submittedName>
</protein>
<proteinExistence type="predicted"/>
<gene>
    <name evidence="1" type="ORF">K8W16_01960</name>
</gene>
<dbReference type="PANTHER" id="PTHR34374">
    <property type="entry name" value="LARGE RIBOSOMAL RNA SUBUNIT ACCUMULATION PROTEIN YCED HOMOLOG 1, CHLOROPLASTIC"/>
    <property type="match status" value="1"/>
</dbReference>
<feature type="non-terminal residue" evidence="1">
    <location>
        <position position="1"/>
    </location>
</feature>
<sequence length="101" mass="10999">FDEFEEYPAPVETEPEEEHPAALLEGCAVTMEGGVPFLDLASLLWEEFSLALPVKPLCRPDCRGLCPECGKNLNEGACGCSRDSGDPRLAALRQLKVKHQG</sequence>
<dbReference type="AlphaFoldDB" id="A0A921AUJ4"/>
<dbReference type="EMBL" id="DYZA01000034">
    <property type="protein sequence ID" value="HJD96398.1"/>
    <property type="molecule type" value="Genomic_DNA"/>
</dbReference>
<dbReference type="InterPro" id="IPR003772">
    <property type="entry name" value="YceD"/>
</dbReference>
<name>A0A921AUJ4_9BACT</name>
<comment type="caution">
    <text evidence="1">The sequence shown here is derived from an EMBL/GenBank/DDBJ whole genome shotgun (WGS) entry which is preliminary data.</text>
</comment>
<dbReference type="Proteomes" id="UP000698963">
    <property type="component" value="Unassembled WGS sequence"/>
</dbReference>